<dbReference type="Gene3D" id="1.10.260.40">
    <property type="entry name" value="lambda repressor-like DNA-binding domains"/>
    <property type="match status" value="1"/>
</dbReference>
<dbReference type="InterPro" id="IPR000843">
    <property type="entry name" value="HTH_LacI"/>
</dbReference>
<dbReference type="Pfam" id="PF13377">
    <property type="entry name" value="Peripla_BP_3"/>
    <property type="match status" value="1"/>
</dbReference>
<organism evidence="5 6">
    <name type="scientific">Candidatus Microbacterium phytovorans</name>
    <dbReference type="NCBI Taxonomy" id="3121374"/>
    <lineage>
        <taxon>Bacteria</taxon>
        <taxon>Bacillati</taxon>
        <taxon>Actinomycetota</taxon>
        <taxon>Actinomycetes</taxon>
        <taxon>Micrococcales</taxon>
        <taxon>Microbacteriaceae</taxon>
        <taxon>Microbacterium</taxon>
    </lineage>
</organism>
<protein>
    <submittedName>
        <fullName evidence="5">LacI family DNA-binding transcriptional regulator</fullName>
    </submittedName>
</protein>
<dbReference type="SUPFAM" id="SSF47413">
    <property type="entry name" value="lambda repressor-like DNA-binding domains"/>
    <property type="match status" value="1"/>
</dbReference>
<dbReference type="SMART" id="SM00354">
    <property type="entry name" value="HTH_LACI"/>
    <property type="match status" value="1"/>
</dbReference>
<sequence>MANITQVAEAAGVSISTVSYALSGKRPVAPDTRRRIEAAVRELGYSPNAGARMLAGRRTQIFALTEPLRADSHAPTHMSFVLATTVAARRHDYDILLLTDEQASAGMGRVASSGLVDAILVLDVGPDDERVPLARSIDTPTIFIGVPDDRDGLVCVDLDFEAAAALAVDRLVDAGHANLGLIGQPAVAYEKSNFPPRLRRSFEARATARGARVAFRTSGDRATNIPATRAAVGEMLDAGVTAVAVHAADDVHHAVLAELAERGLSVPADVSLLSVAASFDTEQLPLPVDVIPLIPEASCDLAVELALQSLTAEPPSAGLHLIAPTYLDRGSIAPPRR</sequence>
<dbReference type="AlphaFoldDB" id="A0AAJ5VZR7"/>
<reference evidence="5" key="1">
    <citation type="submission" date="2023-03" db="EMBL/GenBank/DDBJ databases">
        <title>Andean soil-derived lignocellulolytic bacterial consortium as a source of novel taxa and putative plastic-active enzymes.</title>
        <authorList>
            <person name="Diaz-Garcia L."/>
            <person name="Chuvochina M."/>
            <person name="Feuerriegel G."/>
            <person name="Bunk B."/>
            <person name="Sproer C."/>
            <person name="Streit W.R."/>
            <person name="Rodriguez L.M."/>
            <person name="Overmann J."/>
            <person name="Jimenez D.J."/>
        </authorList>
    </citation>
    <scope>NUCLEOTIDE SEQUENCE</scope>
    <source>
        <strain evidence="5">MAG 4610</strain>
    </source>
</reference>
<gene>
    <name evidence="5" type="ORF">P0Y48_13320</name>
</gene>
<accession>A0AAJ5VZR7</accession>
<dbReference type="InterPro" id="IPR010982">
    <property type="entry name" value="Lambda_DNA-bd_dom_sf"/>
</dbReference>
<feature type="domain" description="HTH lacI-type" evidence="4">
    <location>
        <begin position="2"/>
        <end position="56"/>
    </location>
</feature>
<dbReference type="Proteomes" id="UP001213972">
    <property type="component" value="Chromosome"/>
</dbReference>
<keyword evidence="1" id="KW-0805">Transcription regulation</keyword>
<evidence type="ECO:0000259" key="4">
    <source>
        <dbReference type="PROSITE" id="PS50932"/>
    </source>
</evidence>
<dbReference type="PANTHER" id="PTHR30146">
    <property type="entry name" value="LACI-RELATED TRANSCRIPTIONAL REPRESSOR"/>
    <property type="match status" value="1"/>
</dbReference>
<dbReference type="GO" id="GO:0000976">
    <property type="term" value="F:transcription cis-regulatory region binding"/>
    <property type="evidence" value="ECO:0007669"/>
    <property type="project" value="TreeGrafter"/>
</dbReference>
<evidence type="ECO:0000256" key="3">
    <source>
        <dbReference type="ARBA" id="ARBA00023163"/>
    </source>
</evidence>
<evidence type="ECO:0000256" key="1">
    <source>
        <dbReference type="ARBA" id="ARBA00023015"/>
    </source>
</evidence>
<dbReference type="SUPFAM" id="SSF53822">
    <property type="entry name" value="Periplasmic binding protein-like I"/>
    <property type="match status" value="1"/>
</dbReference>
<dbReference type="Pfam" id="PF00356">
    <property type="entry name" value="LacI"/>
    <property type="match status" value="1"/>
</dbReference>
<name>A0AAJ5VZR7_9MICO</name>
<dbReference type="Gene3D" id="3.40.50.2300">
    <property type="match status" value="2"/>
</dbReference>
<dbReference type="EMBL" id="CP119321">
    <property type="protein sequence ID" value="WEK13421.1"/>
    <property type="molecule type" value="Genomic_DNA"/>
</dbReference>
<dbReference type="CDD" id="cd01392">
    <property type="entry name" value="HTH_LacI"/>
    <property type="match status" value="1"/>
</dbReference>
<keyword evidence="3" id="KW-0804">Transcription</keyword>
<dbReference type="InterPro" id="IPR028082">
    <property type="entry name" value="Peripla_BP_I"/>
</dbReference>
<evidence type="ECO:0000313" key="5">
    <source>
        <dbReference type="EMBL" id="WEK13421.1"/>
    </source>
</evidence>
<dbReference type="GO" id="GO:0003700">
    <property type="term" value="F:DNA-binding transcription factor activity"/>
    <property type="evidence" value="ECO:0007669"/>
    <property type="project" value="TreeGrafter"/>
</dbReference>
<evidence type="ECO:0000313" key="6">
    <source>
        <dbReference type="Proteomes" id="UP001213972"/>
    </source>
</evidence>
<evidence type="ECO:0000256" key="2">
    <source>
        <dbReference type="ARBA" id="ARBA00023125"/>
    </source>
</evidence>
<dbReference type="PROSITE" id="PS50932">
    <property type="entry name" value="HTH_LACI_2"/>
    <property type="match status" value="1"/>
</dbReference>
<dbReference type="PANTHER" id="PTHR30146:SF153">
    <property type="entry name" value="LACTOSE OPERON REPRESSOR"/>
    <property type="match status" value="1"/>
</dbReference>
<dbReference type="InterPro" id="IPR046335">
    <property type="entry name" value="LacI/GalR-like_sensor"/>
</dbReference>
<keyword evidence="2 5" id="KW-0238">DNA-binding</keyword>
<proteinExistence type="predicted"/>